<proteinExistence type="predicted"/>
<dbReference type="Gene3D" id="3.30.2400.10">
    <property type="entry name" value="Major capsid protein gp5"/>
    <property type="match status" value="1"/>
</dbReference>
<protein>
    <submittedName>
        <fullName evidence="4">Phage major capsid protein</fullName>
    </submittedName>
</protein>
<dbReference type="Proteomes" id="UP000675379">
    <property type="component" value="Unassembled WGS sequence"/>
</dbReference>
<name>A0A941CSV7_9CLOT</name>
<gene>
    <name evidence="4" type="ORF">KCG48_10470</name>
</gene>
<comment type="caution">
    <text evidence="4">The sequence shown here is derived from an EMBL/GenBank/DDBJ whole genome shotgun (WGS) entry which is preliminary data.</text>
</comment>
<evidence type="ECO:0000256" key="1">
    <source>
        <dbReference type="ARBA" id="ARBA00004328"/>
    </source>
</evidence>
<evidence type="ECO:0000313" key="5">
    <source>
        <dbReference type="Proteomes" id="UP000675379"/>
    </source>
</evidence>
<dbReference type="Gene3D" id="1.10.287.1490">
    <property type="match status" value="1"/>
</dbReference>
<dbReference type="SUPFAM" id="SSF56563">
    <property type="entry name" value="Major capsid protein gp5"/>
    <property type="match status" value="1"/>
</dbReference>
<organism evidence="4 5">
    <name type="scientific">Proteiniclasticum sediminis</name>
    <dbReference type="NCBI Taxonomy" id="2804028"/>
    <lineage>
        <taxon>Bacteria</taxon>
        <taxon>Bacillati</taxon>
        <taxon>Bacillota</taxon>
        <taxon>Clostridia</taxon>
        <taxon>Eubacteriales</taxon>
        <taxon>Clostridiaceae</taxon>
        <taxon>Proteiniclasticum</taxon>
    </lineage>
</organism>
<feature type="compositionally biased region" description="Basic and acidic residues" evidence="2">
    <location>
        <begin position="98"/>
        <end position="111"/>
    </location>
</feature>
<dbReference type="EMBL" id="JAGSCS010000014">
    <property type="protein sequence ID" value="MBR0576756.1"/>
    <property type="molecule type" value="Genomic_DNA"/>
</dbReference>
<dbReference type="RefSeq" id="WP_211802175.1">
    <property type="nucleotide sequence ID" value="NZ_JAGSCS010000014.1"/>
</dbReference>
<feature type="region of interest" description="Disordered" evidence="2">
    <location>
        <begin position="88"/>
        <end position="111"/>
    </location>
</feature>
<comment type="subcellular location">
    <subcellularLocation>
        <location evidence="1">Virion</location>
    </subcellularLocation>
</comment>
<dbReference type="Gene3D" id="3.30.2320.10">
    <property type="entry name" value="hypothetical protein PF0899 domain"/>
    <property type="match status" value="1"/>
</dbReference>
<dbReference type="NCBIfam" id="TIGR01554">
    <property type="entry name" value="major_cap_HK97"/>
    <property type="match status" value="1"/>
</dbReference>
<feature type="region of interest" description="Disordered" evidence="2">
    <location>
        <begin position="47"/>
        <end position="67"/>
    </location>
</feature>
<dbReference type="InterPro" id="IPR054612">
    <property type="entry name" value="Phage_capsid-like_C"/>
</dbReference>
<evidence type="ECO:0000256" key="2">
    <source>
        <dbReference type="SAM" id="MobiDB-lite"/>
    </source>
</evidence>
<accession>A0A941CSV7</accession>
<keyword evidence="5" id="KW-1185">Reference proteome</keyword>
<evidence type="ECO:0000259" key="3">
    <source>
        <dbReference type="Pfam" id="PF05065"/>
    </source>
</evidence>
<sequence>MLKQLRLKKQIENLKAKRAEHDKRIGEIEKREEELAVALEEIDSASETADEDIKLIDEESDPLETEKKELEVKKSALAAEIEKLEKELEELNAAPAPEAKRSEEKTTHEGEVRNMSKIARGMKKSREERLAVLNQPEVRSFYENMRKAMETRAVTGLNLTIPQVIMDSIMDNLGEYSVLYPLVKVVKLNGTGRALVAGEAPEAVWTEMIGKLNELANTITDIEVDGYKLGGYIPLDNSLIEDSMLNLSAYVEDLLTESIAIALDKAILFGTGTKMPKGVIPAIYADYVADPLSGLRTTNIIKLSVADTTFAKIIETFKHIKRGKRGRGPITVLMNESTWLGTIVPKSLANNAAGAFVSVANQVFPGVGYKVEFSEEIPDNMLVAGDFTKYILAERAGVKGASSTEFLFTSDKTVFKASARYDGKPVKESAFVVVGLNNVDAAVSATFATDSANA</sequence>
<dbReference type="AlphaFoldDB" id="A0A941CSV7"/>
<dbReference type="Pfam" id="PF05065">
    <property type="entry name" value="Phage_capsid"/>
    <property type="match status" value="1"/>
</dbReference>
<dbReference type="InterPro" id="IPR024455">
    <property type="entry name" value="Phage_capsid"/>
</dbReference>
<reference evidence="4" key="1">
    <citation type="submission" date="2021-04" db="EMBL/GenBank/DDBJ databases">
        <title>Proteiniclasticum sedimins sp. nov., an obligate anaerobic bacterium isolated from anaerobic sludge.</title>
        <authorList>
            <person name="Liu J."/>
        </authorList>
    </citation>
    <scope>NUCLEOTIDE SEQUENCE</scope>
    <source>
        <strain evidence="4">BAD-10</strain>
    </source>
</reference>
<evidence type="ECO:0000313" key="4">
    <source>
        <dbReference type="EMBL" id="MBR0576756.1"/>
    </source>
</evidence>
<feature type="domain" description="Phage capsid-like C-terminal" evidence="3">
    <location>
        <begin position="159"/>
        <end position="434"/>
    </location>
</feature>